<dbReference type="Pfam" id="PF00881">
    <property type="entry name" value="Nitroreductase"/>
    <property type="match status" value="1"/>
</dbReference>
<dbReference type="SUPFAM" id="SSF55469">
    <property type="entry name" value="FMN-dependent nitroreductase-like"/>
    <property type="match status" value="1"/>
</dbReference>
<dbReference type="Proteomes" id="UP001236014">
    <property type="component" value="Chromosome"/>
</dbReference>
<dbReference type="InterPro" id="IPR029479">
    <property type="entry name" value="Nitroreductase"/>
</dbReference>
<comment type="similarity">
    <text evidence="1">Belongs to the nitroreductase family.</text>
</comment>
<dbReference type="EMBL" id="CP127294">
    <property type="protein sequence ID" value="WIX74898.1"/>
    <property type="molecule type" value="Genomic_DNA"/>
</dbReference>
<feature type="domain" description="Nitroreductase" evidence="3">
    <location>
        <begin position="12"/>
        <end position="180"/>
    </location>
</feature>
<dbReference type="AlphaFoldDB" id="A0A9Y2IAG7"/>
<dbReference type="PANTHER" id="PTHR43673">
    <property type="entry name" value="NAD(P)H NITROREDUCTASE YDGI-RELATED"/>
    <property type="match status" value="1"/>
</dbReference>
<evidence type="ECO:0000256" key="1">
    <source>
        <dbReference type="ARBA" id="ARBA00007118"/>
    </source>
</evidence>
<dbReference type="KEGG" id="acab:QRX50_25335"/>
<gene>
    <name evidence="4" type="ORF">QRX50_25335</name>
</gene>
<name>A0A9Y2IAG7_9PSEU</name>
<accession>A0A9Y2IAG7</accession>
<evidence type="ECO:0000259" key="3">
    <source>
        <dbReference type="Pfam" id="PF00881"/>
    </source>
</evidence>
<proteinExistence type="inferred from homology"/>
<protein>
    <submittedName>
        <fullName evidence="4">Nitroreductase family protein</fullName>
    </submittedName>
</protein>
<organism evidence="4 5">
    <name type="scientific">Amycolatopsis carbonis</name>
    <dbReference type="NCBI Taxonomy" id="715471"/>
    <lineage>
        <taxon>Bacteria</taxon>
        <taxon>Bacillati</taxon>
        <taxon>Actinomycetota</taxon>
        <taxon>Actinomycetes</taxon>
        <taxon>Pseudonocardiales</taxon>
        <taxon>Pseudonocardiaceae</taxon>
        <taxon>Amycolatopsis</taxon>
    </lineage>
</organism>
<dbReference type="RefSeq" id="WP_285965675.1">
    <property type="nucleotide sequence ID" value="NZ_CP127294.1"/>
</dbReference>
<evidence type="ECO:0000313" key="5">
    <source>
        <dbReference type="Proteomes" id="UP001236014"/>
    </source>
</evidence>
<evidence type="ECO:0000313" key="4">
    <source>
        <dbReference type="EMBL" id="WIX74898.1"/>
    </source>
</evidence>
<sequence>MGFDHVLTTTPSVRRKLDLRRPVENEVLAECLELALHAPAPGNQRSWRWLVVRDQDVKNRLGELFRRVGLAYLEQHADVAAADPAMARSVASGRHLIDVIEQVPVFVVPCVEGRTTGANVADAVLYGGIFPAVWSFQLALRSRGLGSTLTTYHLQTEAEAAEILGVPEGYTQACLLPVAYTTTTDFKPTPRRPLSEVAYLDHWGKSLG</sequence>
<dbReference type="PANTHER" id="PTHR43673:SF10">
    <property type="entry name" value="NADH DEHYDROGENASE_NAD(P)H NITROREDUCTASE XCC3605-RELATED"/>
    <property type="match status" value="1"/>
</dbReference>
<keyword evidence="5" id="KW-1185">Reference proteome</keyword>
<dbReference type="Gene3D" id="3.40.109.10">
    <property type="entry name" value="NADH Oxidase"/>
    <property type="match status" value="1"/>
</dbReference>
<keyword evidence="2" id="KW-0560">Oxidoreductase</keyword>
<reference evidence="4 5" key="1">
    <citation type="submission" date="2023-06" db="EMBL/GenBank/DDBJ databases">
        <authorList>
            <person name="Oyuntsetseg B."/>
            <person name="Kim S.B."/>
        </authorList>
    </citation>
    <scope>NUCLEOTIDE SEQUENCE [LARGE SCALE GENOMIC DNA]</scope>
    <source>
        <strain evidence="4 5">2-15</strain>
    </source>
</reference>
<dbReference type="GO" id="GO:0016491">
    <property type="term" value="F:oxidoreductase activity"/>
    <property type="evidence" value="ECO:0007669"/>
    <property type="project" value="UniProtKB-KW"/>
</dbReference>
<dbReference type="InterPro" id="IPR000415">
    <property type="entry name" value="Nitroreductase-like"/>
</dbReference>
<dbReference type="CDD" id="cd02062">
    <property type="entry name" value="Nitro_FMN_reductase"/>
    <property type="match status" value="1"/>
</dbReference>
<evidence type="ECO:0000256" key="2">
    <source>
        <dbReference type="ARBA" id="ARBA00023002"/>
    </source>
</evidence>